<evidence type="ECO:0000256" key="6">
    <source>
        <dbReference type="ARBA" id="ARBA00023163"/>
    </source>
</evidence>
<keyword evidence="11" id="KW-1185">Reference proteome</keyword>
<dbReference type="Pfam" id="PF13426">
    <property type="entry name" value="PAS_9"/>
    <property type="match status" value="1"/>
</dbReference>
<dbReference type="GO" id="GO:0006355">
    <property type="term" value="P:regulation of DNA-templated transcription"/>
    <property type="evidence" value="ECO:0007669"/>
    <property type="project" value="InterPro"/>
</dbReference>
<dbReference type="NCBIfam" id="TIGR00229">
    <property type="entry name" value="sensory_box"/>
    <property type="match status" value="1"/>
</dbReference>
<keyword evidence="1" id="KW-0547">Nucleotide-binding</keyword>
<evidence type="ECO:0000256" key="7">
    <source>
        <dbReference type="ARBA" id="ARBA00029500"/>
    </source>
</evidence>
<dbReference type="SMART" id="SM00382">
    <property type="entry name" value="AAA"/>
    <property type="match status" value="1"/>
</dbReference>
<dbReference type="PROSITE" id="PS50045">
    <property type="entry name" value="SIGMA54_INTERACT_4"/>
    <property type="match status" value="1"/>
</dbReference>
<dbReference type="PANTHER" id="PTHR32071:SF57">
    <property type="entry name" value="C4-DICARBOXYLATE TRANSPORT TRANSCRIPTIONAL REGULATORY PROTEIN DCTD"/>
    <property type="match status" value="1"/>
</dbReference>
<evidence type="ECO:0000256" key="5">
    <source>
        <dbReference type="ARBA" id="ARBA00023125"/>
    </source>
</evidence>
<dbReference type="PROSITE" id="PS00676">
    <property type="entry name" value="SIGMA54_INTERACT_2"/>
    <property type="match status" value="1"/>
</dbReference>
<dbReference type="InterPro" id="IPR035965">
    <property type="entry name" value="PAS-like_dom_sf"/>
</dbReference>
<dbReference type="InterPro" id="IPR027417">
    <property type="entry name" value="P-loop_NTPase"/>
</dbReference>
<dbReference type="InterPro" id="IPR058031">
    <property type="entry name" value="AAA_lid_NorR"/>
</dbReference>
<reference evidence="11" key="1">
    <citation type="submission" date="2016-11" db="EMBL/GenBank/DDBJ databases">
        <authorList>
            <person name="Varghese N."/>
            <person name="Submissions S."/>
        </authorList>
    </citation>
    <scope>NUCLEOTIDE SEQUENCE [LARGE SCALE GENOMIC DNA]</scope>
    <source>
        <strain evidence="11">DSM 18802</strain>
    </source>
</reference>
<keyword evidence="2" id="KW-0058">Aromatic hydrocarbons catabolism</keyword>
<evidence type="ECO:0000259" key="9">
    <source>
        <dbReference type="PROSITE" id="PS50113"/>
    </source>
</evidence>
<dbReference type="GO" id="GO:0005524">
    <property type="term" value="F:ATP binding"/>
    <property type="evidence" value="ECO:0007669"/>
    <property type="project" value="UniProtKB-KW"/>
</dbReference>
<keyword evidence="6" id="KW-0804">Transcription</keyword>
<proteinExistence type="predicted"/>
<dbReference type="InterPro" id="IPR002078">
    <property type="entry name" value="Sigma_54_int"/>
</dbReference>
<dbReference type="PANTHER" id="PTHR32071">
    <property type="entry name" value="TRANSCRIPTIONAL REGULATORY PROTEIN"/>
    <property type="match status" value="1"/>
</dbReference>
<dbReference type="Pfam" id="PF00158">
    <property type="entry name" value="Sigma54_activat"/>
    <property type="match status" value="1"/>
</dbReference>
<accession>A0A1M7HB25</accession>
<dbReference type="InterPro" id="IPR025944">
    <property type="entry name" value="Sigma_54_int_dom_CS"/>
</dbReference>
<keyword evidence="4" id="KW-0805">Transcription regulation</keyword>
<dbReference type="CDD" id="cd00130">
    <property type="entry name" value="PAS"/>
    <property type="match status" value="1"/>
</dbReference>
<dbReference type="InterPro" id="IPR009057">
    <property type="entry name" value="Homeodomain-like_sf"/>
</dbReference>
<dbReference type="CDD" id="cd00009">
    <property type="entry name" value="AAA"/>
    <property type="match status" value="1"/>
</dbReference>
<dbReference type="Pfam" id="PF25601">
    <property type="entry name" value="AAA_lid_14"/>
    <property type="match status" value="1"/>
</dbReference>
<dbReference type="RefSeq" id="WP_073254351.1">
    <property type="nucleotide sequence ID" value="NZ_FRCR01000003.1"/>
</dbReference>
<dbReference type="PROSITE" id="PS50113">
    <property type="entry name" value="PAC"/>
    <property type="match status" value="1"/>
</dbReference>
<protein>
    <recommendedName>
        <fullName evidence="7">HTH-type transcriptional regulatory protein TyrR</fullName>
    </recommendedName>
</protein>
<dbReference type="Proteomes" id="UP000184375">
    <property type="component" value="Unassembled WGS sequence"/>
</dbReference>
<dbReference type="SUPFAM" id="SSF52540">
    <property type="entry name" value="P-loop containing nucleoside triphosphate hydrolases"/>
    <property type="match status" value="1"/>
</dbReference>
<feature type="domain" description="Sigma-54 factor interaction" evidence="8">
    <location>
        <begin position="257"/>
        <end position="486"/>
    </location>
</feature>
<evidence type="ECO:0000313" key="10">
    <source>
        <dbReference type="EMBL" id="SHM25620.1"/>
    </source>
</evidence>
<dbReference type="AlphaFoldDB" id="A0A1M7HB25"/>
<dbReference type="InterPro" id="IPR025943">
    <property type="entry name" value="Sigma_54_int_dom_ATP-bd_2"/>
</dbReference>
<name>A0A1M7HB25_9FIRM</name>
<dbReference type="PROSITE" id="PS00675">
    <property type="entry name" value="SIGMA54_INTERACT_1"/>
    <property type="match status" value="1"/>
</dbReference>
<dbReference type="InterPro" id="IPR000014">
    <property type="entry name" value="PAS"/>
</dbReference>
<dbReference type="EMBL" id="FRCR01000003">
    <property type="protein sequence ID" value="SHM25620.1"/>
    <property type="molecule type" value="Genomic_DNA"/>
</dbReference>
<dbReference type="Gene3D" id="3.30.450.20">
    <property type="entry name" value="PAS domain"/>
    <property type="match status" value="1"/>
</dbReference>
<dbReference type="InterPro" id="IPR003593">
    <property type="entry name" value="AAA+_ATPase"/>
</dbReference>
<dbReference type="InterPro" id="IPR000700">
    <property type="entry name" value="PAS-assoc_C"/>
</dbReference>
<dbReference type="FunFam" id="3.40.50.300:FF:000006">
    <property type="entry name" value="DNA-binding transcriptional regulator NtrC"/>
    <property type="match status" value="1"/>
</dbReference>
<evidence type="ECO:0000259" key="8">
    <source>
        <dbReference type="PROSITE" id="PS50045"/>
    </source>
</evidence>
<dbReference type="Pfam" id="PF18024">
    <property type="entry name" value="HTH_50"/>
    <property type="match status" value="1"/>
</dbReference>
<keyword evidence="5" id="KW-0238">DNA-binding</keyword>
<keyword evidence="3" id="KW-0067">ATP-binding</keyword>
<dbReference type="STRING" id="447595.SAMN05660826_00560"/>
<dbReference type="Gene3D" id="1.10.10.60">
    <property type="entry name" value="Homeodomain-like"/>
    <property type="match status" value="1"/>
</dbReference>
<dbReference type="OrthoDB" id="9803970at2"/>
<evidence type="ECO:0000313" key="11">
    <source>
        <dbReference type="Proteomes" id="UP000184375"/>
    </source>
</evidence>
<evidence type="ECO:0000256" key="3">
    <source>
        <dbReference type="ARBA" id="ARBA00022840"/>
    </source>
</evidence>
<dbReference type="SUPFAM" id="SSF46689">
    <property type="entry name" value="Homeodomain-like"/>
    <property type="match status" value="1"/>
</dbReference>
<dbReference type="PROSITE" id="PS00688">
    <property type="entry name" value="SIGMA54_INTERACT_3"/>
    <property type="match status" value="1"/>
</dbReference>
<dbReference type="InterPro" id="IPR030828">
    <property type="entry name" value="HTH_TyrR"/>
</dbReference>
<dbReference type="SUPFAM" id="SSF55785">
    <property type="entry name" value="PYP-like sensor domain (PAS domain)"/>
    <property type="match status" value="1"/>
</dbReference>
<dbReference type="Gene3D" id="1.10.8.60">
    <property type="match status" value="1"/>
</dbReference>
<dbReference type="GO" id="GO:0003677">
    <property type="term" value="F:DNA binding"/>
    <property type="evidence" value="ECO:0007669"/>
    <property type="project" value="UniProtKB-KW"/>
</dbReference>
<dbReference type="Gene3D" id="3.40.50.300">
    <property type="entry name" value="P-loop containing nucleotide triphosphate hydrolases"/>
    <property type="match status" value="1"/>
</dbReference>
<sequence>MKETVRALLNKKIIKTADCEASRYMGDNSIYCDYIIETKNGRAGKIYDAKKCRVIEDFVVVREEEIVNLENYNGETFLAVNEKGEIVGVISIREIISFMNEYIKNLRNELDMVKTDLEAFMACSDDLACITDGSGSKVRISSSCEKIYGVKPESLIGKNVKDLEKNGMYFPSATRMVIEEKKPVTITQKTKTGRKLLVMATPVFDENGRIKRVVSISKDITDEEKLKAELYHTKELLQKYERELIALRTANTANSHIIYRSRAMEKLMETVNKIAMVESTVLIYGETGVGKEVLAKYIHNISGRSERPFVKINCGAIPENLLEAELFGYEKGAFTGARSEGKPGLFEVADGGTLLLDEISELPLPLQVKLLRVLQEKEFIRVGGIKTIKVDVRIIAASNKDLKELVKEGKFRQDLYYRLNVVPITIPPLRERTEDIPILAHHFLNKYNEKYGRSKQLTNEVIEAFLKYSWPGNVRELEHVIERLVVISEENLITKKDLPSELLNGEGTYDSEGVYVAEIMPLKKASALVEYQLIKRAMEIGGSTYKAAEMLGVDQSTIIRKLKKYEALMDAEDMR</sequence>
<evidence type="ECO:0000256" key="4">
    <source>
        <dbReference type="ARBA" id="ARBA00023015"/>
    </source>
</evidence>
<evidence type="ECO:0000256" key="2">
    <source>
        <dbReference type="ARBA" id="ARBA00022797"/>
    </source>
</evidence>
<evidence type="ECO:0000256" key="1">
    <source>
        <dbReference type="ARBA" id="ARBA00022741"/>
    </source>
</evidence>
<organism evidence="10 11">
    <name type="scientific">Caldanaerovirga acetigignens</name>
    <dbReference type="NCBI Taxonomy" id="447595"/>
    <lineage>
        <taxon>Bacteria</taxon>
        <taxon>Bacillati</taxon>
        <taxon>Bacillota</taxon>
        <taxon>Clostridia</taxon>
        <taxon>Thermosediminibacterales</taxon>
        <taxon>Thermosediminibacteraceae</taxon>
        <taxon>Caldanaerovirga</taxon>
    </lineage>
</organism>
<dbReference type="InterPro" id="IPR025662">
    <property type="entry name" value="Sigma_54_int_dom_ATP-bd_1"/>
</dbReference>
<feature type="domain" description="PAC" evidence="9">
    <location>
        <begin position="180"/>
        <end position="232"/>
    </location>
</feature>
<gene>
    <name evidence="10" type="ORF">SAMN05660826_00560</name>
</gene>